<name>A0ABN9GYF9_9NEOB</name>
<comment type="caution">
    <text evidence="1">The sequence shown here is derived from an EMBL/GenBank/DDBJ whole genome shotgun (WGS) entry which is preliminary data.</text>
</comment>
<feature type="non-terminal residue" evidence="1">
    <location>
        <position position="1"/>
    </location>
</feature>
<organism evidence="1 2">
    <name type="scientific">Staurois parvus</name>
    <dbReference type="NCBI Taxonomy" id="386267"/>
    <lineage>
        <taxon>Eukaryota</taxon>
        <taxon>Metazoa</taxon>
        <taxon>Chordata</taxon>
        <taxon>Craniata</taxon>
        <taxon>Vertebrata</taxon>
        <taxon>Euteleostomi</taxon>
        <taxon>Amphibia</taxon>
        <taxon>Batrachia</taxon>
        <taxon>Anura</taxon>
        <taxon>Neobatrachia</taxon>
        <taxon>Ranoidea</taxon>
        <taxon>Ranidae</taxon>
        <taxon>Staurois</taxon>
    </lineage>
</organism>
<dbReference type="EMBL" id="CATNWA010019694">
    <property type="protein sequence ID" value="CAI9614501.1"/>
    <property type="molecule type" value="Genomic_DNA"/>
</dbReference>
<dbReference type="Proteomes" id="UP001162483">
    <property type="component" value="Unassembled WGS sequence"/>
</dbReference>
<accession>A0ABN9GYF9</accession>
<sequence>PLAATDVNHGVPAGDPLPALSDCQVTLTGERPVCKQHRPLSCQQQHAAVYFSQHVSLVKHTQHIM</sequence>
<keyword evidence="2" id="KW-1185">Reference proteome</keyword>
<evidence type="ECO:0000313" key="2">
    <source>
        <dbReference type="Proteomes" id="UP001162483"/>
    </source>
</evidence>
<proteinExistence type="predicted"/>
<reference evidence="1" key="1">
    <citation type="submission" date="2023-05" db="EMBL/GenBank/DDBJ databases">
        <authorList>
            <person name="Stuckert A."/>
        </authorList>
    </citation>
    <scope>NUCLEOTIDE SEQUENCE</scope>
</reference>
<protein>
    <submittedName>
        <fullName evidence="1">Uncharacterized protein</fullName>
    </submittedName>
</protein>
<gene>
    <name evidence="1" type="ORF">SPARVUS_LOCUS15061410</name>
</gene>
<evidence type="ECO:0000313" key="1">
    <source>
        <dbReference type="EMBL" id="CAI9614501.1"/>
    </source>
</evidence>